<dbReference type="AlphaFoldDB" id="A0A918WTF9"/>
<name>A0A918WTF9_9ACTN</name>
<dbReference type="Pfam" id="PF26348">
    <property type="entry name" value="SRA_ScoMcrA"/>
    <property type="match status" value="1"/>
</dbReference>
<comment type="caution">
    <text evidence="3">The sequence shown here is derived from an EMBL/GenBank/DDBJ whole genome shotgun (WGS) entry which is preliminary data.</text>
</comment>
<gene>
    <name evidence="3" type="ORF">GCM10010334_09760</name>
</gene>
<feature type="domain" description="ScoMcrA-like SRA" evidence="2">
    <location>
        <begin position="19"/>
        <end position="161"/>
    </location>
</feature>
<accession>A0A918WTF9</accession>
<evidence type="ECO:0000259" key="2">
    <source>
        <dbReference type="Pfam" id="PF26348"/>
    </source>
</evidence>
<feature type="region of interest" description="Disordered" evidence="1">
    <location>
        <begin position="197"/>
        <end position="216"/>
    </location>
</feature>
<evidence type="ECO:0000313" key="3">
    <source>
        <dbReference type="EMBL" id="GHC81936.1"/>
    </source>
</evidence>
<dbReference type="EMBL" id="BMVC01000002">
    <property type="protein sequence ID" value="GHC81936.1"/>
    <property type="molecule type" value="Genomic_DNA"/>
</dbReference>
<dbReference type="Proteomes" id="UP000638353">
    <property type="component" value="Unassembled WGS sequence"/>
</dbReference>
<dbReference type="InterPro" id="IPR058712">
    <property type="entry name" value="SRA_ScoMcrA"/>
</dbReference>
<evidence type="ECO:0000256" key="1">
    <source>
        <dbReference type="SAM" id="MobiDB-lite"/>
    </source>
</evidence>
<proteinExistence type="predicted"/>
<protein>
    <recommendedName>
        <fullName evidence="2">ScoMcrA-like SRA domain-containing protein</fullName>
    </recommendedName>
</protein>
<organism evidence="3 4">
    <name type="scientific">Streptomyces finlayi</name>
    <dbReference type="NCBI Taxonomy" id="67296"/>
    <lineage>
        <taxon>Bacteria</taxon>
        <taxon>Bacillati</taxon>
        <taxon>Actinomycetota</taxon>
        <taxon>Actinomycetes</taxon>
        <taxon>Kitasatosporales</taxon>
        <taxon>Streptomycetaceae</taxon>
        <taxon>Streptomyces</taxon>
    </lineage>
</organism>
<reference evidence="3" key="1">
    <citation type="journal article" date="2014" name="Int. J. Syst. Evol. Microbiol.">
        <title>Complete genome sequence of Corynebacterium casei LMG S-19264T (=DSM 44701T), isolated from a smear-ripened cheese.</title>
        <authorList>
            <consortium name="US DOE Joint Genome Institute (JGI-PGF)"/>
            <person name="Walter F."/>
            <person name="Albersmeier A."/>
            <person name="Kalinowski J."/>
            <person name="Ruckert C."/>
        </authorList>
    </citation>
    <scope>NUCLEOTIDE SEQUENCE</scope>
    <source>
        <strain evidence="3">JCM 4637</strain>
    </source>
</reference>
<evidence type="ECO:0000313" key="4">
    <source>
        <dbReference type="Proteomes" id="UP000638353"/>
    </source>
</evidence>
<reference evidence="3" key="2">
    <citation type="submission" date="2020-09" db="EMBL/GenBank/DDBJ databases">
        <authorList>
            <person name="Sun Q."/>
            <person name="Ohkuma M."/>
        </authorList>
    </citation>
    <scope>NUCLEOTIDE SEQUENCE</scope>
    <source>
        <strain evidence="3">JCM 4637</strain>
    </source>
</reference>
<sequence length="342" mass="38060">MVGTVEGMTSVQIKPGDVHTRGELNEMFGGSGQGGIIPSKTSDTIQLFTDHKTGKTFGYQDGWLAEEDEKGRIFEYTGQGVEGDQTLKGFNGSVLNHADDGRTLRVFVAVGKAEGSGAKRHRYVGEFRLDEDEPFVMRRVLDQKKDMRWVYVFRLRPVVEVEQAAADFVPAASQDQVETLPAVPISDPGLLELKPAESTTGQISKPEKNSKKKVTRKASDAVEVTRREAELSDRFLAFLQSQGHEVDRFKIRVKGLTSTFWTDLYDATDNVLYELKGSSSRNAVRFAIGQLHDYSRHIPPKDARLVVLLPERPVDDLAELITHAGMELVFEDGDKFSGWPLS</sequence>